<evidence type="ECO:0000256" key="10">
    <source>
        <dbReference type="ARBA" id="ARBA00023136"/>
    </source>
</evidence>
<evidence type="ECO:0000256" key="11">
    <source>
        <dbReference type="ARBA" id="ARBA00023237"/>
    </source>
</evidence>
<keyword evidence="9 13" id="KW-0798">TonB box</keyword>
<dbReference type="Gene3D" id="2.40.170.20">
    <property type="entry name" value="TonB-dependent receptor, beta-barrel domain"/>
    <property type="match status" value="1"/>
</dbReference>
<evidence type="ECO:0000256" key="12">
    <source>
        <dbReference type="PROSITE-ProRule" id="PRU01360"/>
    </source>
</evidence>
<dbReference type="Pfam" id="PF00593">
    <property type="entry name" value="TonB_dep_Rec_b-barrel"/>
    <property type="match status" value="1"/>
</dbReference>
<dbReference type="InterPro" id="IPR039426">
    <property type="entry name" value="TonB-dep_rcpt-like"/>
</dbReference>
<proteinExistence type="inferred from homology"/>
<reference evidence="17 18" key="1">
    <citation type="submission" date="2023-09" db="EMBL/GenBank/DDBJ databases">
        <authorList>
            <person name="Rey-Velasco X."/>
        </authorList>
    </citation>
    <scope>NUCLEOTIDE SEQUENCE [LARGE SCALE GENOMIC DNA]</scope>
    <source>
        <strain evidence="17 18">W332</strain>
    </source>
</reference>
<keyword evidence="6 14" id="KW-0732">Signal</keyword>
<feature type="domain" description="TonB-dependent receptor-like beta-barrel" evidence="15">
    <location>
        <begin position="235"/>
        <end position="664"/>
    </location>
</feature>
<keyword evidence="7" id="KW-0408">Iron</keyword>
<evidence type="ECO:0000259" key="16">
    <source>
        <dbReference type="Pfam" id="PF07715"/>
    </source>
</evidence>
<keyword evidence="8" id="KW-0406">Ion transport</keyword>
<comment type="subcellular location">
    <subcellularLocation>
        <location evidence="1 12">Cell outer membrane</location>
        <topology evidence="1 12">Multi-pass membrane protein</topology>
    </subcellularLocation>
</comment>
<evidence type="ECO:0000313" key="17">
    <source>
        <dbReference type="EMBL" id="MDT0558225.1"/>
    </source>
</evidence>
<accession>A0ABU2YK75</accession>
<dbReference type="PROSITE" id="PS52016">
    <property type="entry name" value="TONB_DEPENDENT_REC_3"/>
    <property type="match status" value="1"/>
</dbReference>
<keyword evidence="10 12" id="KW-0472">Membrane</keyword>
<comment type="similarity">
    <text evidence="12 13">Belongs to the TonB-dependent receptor family.</text>
</comment>
<dbReference type="Pfam" id="PF07715">
    <property type="entry name" value="Plug"/>
    <property type="match status" value="1"/>
</dbReference>
<dbReference type="InterPro" id="IPR037066">
    <property type="entry name" value="Plug_dom_sf"/>
</dbReference>
<comment type="caution">
    <text evidence="17">The sequence shown here is derived from an EMBL/GenBank/DDBJ whole genome shotgun (WGS) entry which is preliminary data.</text>
</comment>
<dbReference type="InterPro" id="IPR012910">
    <property type="entry name" value="Plug_dom"/>
</dbReference>
<evidence type="ECO:0000256" key="1">
    <source>
        <dbReference type="ARBA" id="ARBA00004571"/>
    </source>
</evidence>
<dbReference type="PANTHER" id="PTHR32552:SF68">
    <property type="entry name" value="FERRICHROME OUTER MEMBRANE TRANSPORTER_PHAGE RECEPTOR"/>
    <property type="match status" value="1"/>
</dbReference>
<evidence type="ECO:0000256" key="8">
    <source>
        <dbReference type="ARBA" id="ARBA00023065"/>
    </source>
</evidence>
<dbReference type="Gene3D" id="2.170.130.10">
    <property type="entry name" value="TonB-dependent receptor, plug domain"/>
    <property type="match status" value="1"/>
</dbReference>
<evidence type="ECO:0000256" key="7">
    <source>
        <dbReference type="ARBA" id="ARBA00023004"/>
    </source>
</evidence>
<gene>
    <name evidence="17" type="ORF">RM697_06190</name>
</gene>
<evidence type="ECO:0000256" key="2">
    <source>
        <dbReference type="ARBA" id="ARBA00022448"/>
    </source>
</evidence>
<evidence type="ECO:0000256" key="6">
    <source>
        <dbReference type="ARBA" id="ARBA00022729"/>
    </source>
</evidence>
<name>A0ABU2YK75_9FLAO</name>
<dbReference type="InterPro" id="IPR036942">
    <property type="entry name" value="Beta-barrel_TonB_sf"/>
</dbReference>
<dbReference type="RefSeq" id="WP_311426991.1">
    <property type="nucleotide sequence ID" value="NZ_JAVRIA010000002.1"/>
</dbReference>
<evidence type="ECO:0000256" key="4">
    <source>
        <dbReference type="ARBA" id="ARBA00022496"/>
    </source>
</evidence>
<feature type="domain" description="TonB-dependent receptor plug" evidence="16">
    <location>
        <begin position="45"/>
        <end position="152"/>
    </location>
</feature>
<dbReference type="Proteomes" id="UP001259492">
    <property type="component" value="Unassembled WGS sequence"/>
</dbReference>
<keyword evidence="17" id="KW-0675">Receptor</keyword>
<evidence type="ECO:0000313" key="18">
    <source>
        <dbReference type="Proteomes" id="UP001259492"/>
    </source>
</evidence>
<dbReference type="EMBL" id="JAVRIA010000002">
    <property type="protein sequence ID" value="MDT0558225.1"/>
    <property type="molecule type" value="Genomic_DNA"/>
</dbReference>
<keyword evidence="2 12" id="KW-0813">Transport</keyword>
<keyword evidence="5 12" id="KW-0812">Transmembrane</keyword>
<sequence>MKKIIYTLVICLVATFAHSQEKQQDSTKTEKLDEVLVKAVRVNAKSPITHTNLTKKEIAKRNLGQDIPILLNFLPSVVTTTDAGAGIGYTGIRVRGVSAQSTNITINGIPYNDAESLGTFWVNLGDFASSVESLQLQRGVGTSTNGSGAFGASINVLTDAVSKEASGEISNSFGSFNTRKHTVKFSTGLMNNHFEIAGRLSNIVSDGYIDRASTDLKSYFLQGSYIDDNTLIKAITFGGKEVTYQSWFGIDAETLKNDRTFNPAGIYTDDNGNIQFYDNEVDNYNQDHYQLHWNQRYSSHWSTTVGLNYTYGRGYFEQFREDDDFETYGLEELTVDGETVNTTDLIRRRWLDNDFYVINATANYKNNMLDMIFGGSYSHYDGDHFGEVIWAEFASQSEIRDRYYDGNSIKNDFSVFTKANYRLNEKISLYGDLQLRNVTYETTGTSSDIVPFEVDKNFTFFNPKAGITYELNDKNNFYFSYARANREPNRTDFETNPNIEPEQLNDFELGWRHKKNNFSFNANLYYMLYNEQLVLSGELDDVGNPIRTNSGESYRLGLELETVIPVTSKLTLQTNATLSSNKNNETIIPFDGELVNLGKTDISFSPEFIAANAIVFQPTKNLQLSLLSKFVGEQYMSNTEAELSKLDSFFTNDFNITYTMSFRGNGVTEESHTTTFFNSIVFTALVNNIFNEKFVSNGYYFTYDDDFTNPGTITTIEGAGFYPQATTNFLVGLTLNF</sequence>
<evidence type="ECO:0000256" key="13">
    <source>
        <dbReference type="RuleBase" id="RU003357"/>
    </source>
</evidence>
<keyword evidence="4" id="KW-0410">Iron transport</keyword>
<feature type="signal peptide" evidence="14">
    <location>
        <begin position="1"/>
        <end position="19"/>
    </location>
</feature>
<protein>
    <submittedName>
        <fullName evidence="17">TonB-dependent receptor</fullName>
    </submittedName>
</protein>
<evidence type="ECO:0000256" key="9">
    <source>
        <dbReference type="ARBA" id="ARBA00023077"/>
    </source>
</evidence>
<evidence type="ECO:0000259" key="15">
    <source>
        <dbReference type="Pfam" id="PF00593"/>
    </source>
</evidence>
<keyword evidence="18" id="KW-1185">Reference proteome</keyword>
<dbReference type="SUPFAM" id="SSF56935">
    <property type="entry name" value="Porins"/>
    <property type="match status" value="1"/>
</dbReference>
<evidence type="ECO:0000256" key="14">
    <source>
        <dbReference type="SAM" id="SignalP"/>
    </source>
</evidence>
<keyword evidence="3 12" id="KW-1134">Transmembrane beta strand</keyword>
<feature type="chain" id="PRO_5045924426" evidence="14">
    <location>
        <begin position="20"/>
        <end position="737"/>
    </location>
</feature>
<dbReference type="PANTHER" id="PTHR32552">
    <property type="entry name" value="FERRICHROME IRON RECEPTOR-RELATED"/>
    <property type="match status" value="1"/>
</dbReference>
<evidence type="ECO:0000256" key="5">
    <source>
        <dbReference type="ARBA" id="ARBA00022692"/>
    </source>
</evidence>
<keyword evidence="11 12" id="KW-0998">Cell outer membrane</keyword>
<organism evidence="17 18">
    <name type="scientific">Microcosmobacter mediterraneus</name>
    <dbReference type="NCBI Taxonomy" id="3075607"/>
    <lineage>
        <taxon>Bacteria</taxon>
        <taxon>Pseudomonadati</taxon>
        <taxon>Bacteroidota</taxon>
        <taxon>Flavobacteriia</taxon>
        <taxon>Flavobacteriales</taxon>
        <taxon>Flavobacteriaceae</taxon>
        <taxon>Microcosmobacter</taxon>
    </lineage>
</organism>
<evidence type="ECO:0000256" key="3">
    <source>
        <dbReference type="ARBA" id="ARBA00022452"/>
    </source>
</evidence>
<dbReference type="InterPro" id="IPR000531">
    <property type="entry name" value="Beta-barrel_TonB"/>
</dbReference>